<reference evidence="1 2" key="1">
    <citation type="journal article" date="2023" name="Science">
        <title>Complex scaffold remodeling in plant triterpene biosynthesis.</title>
        <authorList>
            <person name="De La Pena R."/>
            <person name="Hodgson H."/>
            <person name="Liu J.C."/>
            <person name="Stephenson M.J."/>
            <person name="Martin A.C."/>
            <person name="Owen C."/>
            <person name="Harkess A."/>
            <person name="Leebens-Mack J."/>
            <person name="Jimenez L.E."/>
            <person name="Osbourn A."/>
            <person name="Sattely E.S."/>
        </authorList>
    </citation>
    <scope>NUCLEOTIDE SEQUENCE [LARGE SCALE GENOMIC DNA]</scope>
    <source>
        <strain evidence="2">cv. JPN11</strain>
        <tissue evidence="1">Leaf</tissue>
    </source>
</reference>
<name>A0ACC1YE68_MELAZ</name>
<evidence type="ECO:0000313" key="2">
    <source>
        <dbReference type="Proteomes" id="UP001164539"/>
    </source>
</evidence>
<sequence length="230" mass="25291">MSLLLWLPQSPQQLSLEAKIIAVSVQYRRAPENPVPRAFEDSWTALKWIASHAKGKGPENLLNSYVDFHKVIFSGDSAGATIAHNMGIRQGREKLGGLTVDGIILLYPFFWGTKPIAGETTKPSKRAAVENLWRIASVNSSGLDDPLINPVADPKLSSLGCNKVLVIVAEKDLLKARGVYYAEELKKSGWKGKAEILEFKGEDHAFNLVNPESEDTAELRKKTASFIHGL</sequence>
<dbReference type="EMBL" id="CM051397">
    <property type="protein sequence ID" value="KAJ4721692.1"/>
    <property type="molecule type" value="Genomic_DNA"/>
</dbReference>
<comment type="caution">
    <text evidence="1">The sequence shown here is derived from an EMBL/GenBank/DDBJ whole genome shotgun (WGS) entry which is preliminary data.</text>
</comment>
<accession>A0ACC1YE68</accession>
<proteinExistence type="predicted"/>
<dbReference type="Proteomes" id="UP001164539">
    <property type="component" value="Chromosome 4"/>
</dbReference>
<gene>
    <name evidence="1" type="ORF">OWV82_009348</name>
</gene>
<keyword evidence="2" id="KW-1185">Reference proteome</keyword>
<keyword evidence="1" id="KW-0378">Hydrolase</keyword>
<evidence type="ECO:0000313" key="1">
    <source>
        <dbReference type="EMBL" id="KAJ4721692.1"/>
    </source>
</evidence>
<protein>
    <submittedName>
        <fullName evidence="1">Alpha/beta hydrolase-3</fullName>
    </submittedName>
</protein>
<organism evidence="1 2">
    <name type="scientific">Melia azedarach</name>
    <name type="common">Chinaberry tree</name>
    <dbReference type="NCBI Taxonomy" id="155640"/>
    <lineage>
        <taxon>Eukaryota</taxon>
        <taxon>Viridiplantae</taxon>
        <taxon>Streptophyta</taxon>
        <taxon>Embryophyta</taxon>
        <taxon>Tracheophyta</taxon>
        <taxon>Spermatophyta</taxon>
        <taxon>Magnoliopsida</taxon>
        <taxon>eudicotyledons</taxon>
        <taxon>Gunneridae</taxon>
        <taxon>Pentapetalae</taxon>
        <taxon>rosids</taxon>
        <taxon>malvids</taxon>
        <taxon>Sapindales</taxon>
        <taxon>Meliaceae</taxon>
        <taxon>Melia</taxon>
    </lineage>
</organism>